<dbReference type="GO" id="GO:0016020">
    <property type="term" value="C:membrane"/>
    <property type="evidence" value="ECO:0007669"/>
    <property type="project" value="UniProtKB-SubCell"/>
</dbReference>
<comment type="caution">
    <text evidence="10">The sequence shown here is derived from an EMBL/GenBank/DDBJ whole genome shotgun (WGS) entry which is preliminary data.</text>
</comment>
<feature type="transmembrane region" description="Helical" evidence="8">
    <location>
        <begin position="45"/>
        <end position="66"/>
    </location>
</feature>
<accession>A0A401NY02</accession>
<sequence>MPVRFSDLSNLTSPRAVLRLLEMLFTCAAFSLAAAGGELPPSRPFATFAMFTWGFSLVATLLIFLVEFTQLHSLLTLSWKNLPVTLAAFAALMNLAASVSFPLLVLSAAGPAWASSSSSAPPPDHSGFPCPYRTAATVASCLACLAYSAELLAARAEERSGYMASGPGLLKVLEVGLACVLSVTLATTAHPHFPGFRWCLGALCACALLSLAAIALMVGECRDCCPLPPGRLLLASSALASLLHLATQLPQELTSRLGSKARARAGCFL</sequence>
<dbReference type="PANTHER" id="PTHR17068">
    <property type="entry name" value="MYELOID-ASSOCIATED DIFFERENTIATION MARKER MYADM FAMILY MEMBER"/>
    <property type="match status" value="1"/>
</dbReference>
<dbReference type="PANTHER" id="PTHR17068:SF3">
    <property type="entry name" value="MYELOID-ASSOCIATED DIFFERENTIATION MARKER"/>
    <property type="match status" value="1"/>
</dbReference>
<organism evidence="10 11">
    <name type="scientific">Scyliorhinus torazame</name>
    <name type="common">Cloudy catshark</name>
    <name type="synonym">Catulus torazame</name>
    <dbReference type="NCBI Taxonomy" id="75743"/>
    <lineage>
        <taxon>Eukaryota</taxon>
        <taxon>Metazoa</taxon>
        <taxon>Chordata</taxon>
        <taxon>Craniata</taxon>
        <taxon>Vertebrata</taxon>
        <taxon>Chondrichthyes</taxon>
        <taxon>Elasmobranchii</taxon>
        <taxon>Galeomorphii</taxon>
        <taxon>Galeoidea</taxon>
        <taxon>Carcharhiniformes</taxon>
        <taxon>Scyliorhinidae</taxon>
        <taxon>Scyliorhinus</taxon>
    </lineage>
</organism>
<dbReference type="InterPro" id="IPR047123">
    <property type="entry name" value="MYADM-like"/>
</dbReference>
<proteinExistence type="inferred from homology"/>
<evidence type="ECO:0000256" key="5">
    <source>
        <dbReference type="ARBA" id="ARBA00023136"/>
    </source>
</evidence>
<feature type="transmembrane region" description="Helical" evidence="8">
    <location>
        <begin position="195"/>
        <end position="218"/>
    </location>
</feature>
<keyword evidence="2 7" id="KW-0812">Transmembrane</keyword>
<dbReference type="EMBL" id="BFAA01002874">
    <property type="protein sequence ID" value="GCB65734.1"/>
    <property type="molecule type" value="Genomic_DNA"/>
</dbReference>
<dbReference type="PROSITE" id="PS51225">
    <property type="entry name" value="MARVEL"/>
    <property type="match status" value="1"/>
</dbReference>
<protein>
    <recommendedName>
        <fullName evidence="9">MARVEL domain-containing protein</fullName>
    </recommendedName>
</protein>
<dbReference type="OMA" id="CLLPFDR"/>
<evidence type="ECO:0000256" key="4">
    <source>
        <dbReference type="ARBA" id="ARBA00022989"/>
    </source>
</evidence>
<evidence type="ECO:0000256" key="6">
    <source>
        <dbReference type="ARBA" id="ARBA00034721"/>
    </source>
</evidence>
<feature type="transmembrane region" description="Helical" evidence="8">
    <location>
        <begin position="168"/>
        <end position="189"/>
    </location>
</feature>
<keyword evidence="11" id="KW-1185">Reference proteome</keyword>
<keyword evidence="3" id="KW-0677">Repeat</keyword>
<dbReference type="Pfam" id="PF01284">
    <property type="entry name" value="MARVEL"/>
    <property type="match status" value="1"/>
</dbReference>
<evidence type="ECO:0000256" key="2">
    <source>
        <dbReference type="ARBA" id="ARBA00022692"/>
    </source>
</evidence>
<feature type="domain" description="MARVEL" evidence="9">
    <location>
        <begin position="10"/>
        <end position="159"/>
    </location>
</feature>
<evidence type="ECO:0000256" key="1">
    <source>
        <dbReference type="ARBA" id="ARBA00004141"/>
    </source>
</evidence>
<feature type="transmembrane region" description="Helical" evidence="8">
    <location>
        <begin position="20"/>
        <end position="39"/>
    </location>
</feature>
<dbReference type="AlphaFoldDB" id="A0A401NY02"/>
<gene>
    <name evidence="10" type="ORF">scyTo_0007778</name>
</gene>
<evidence type="ECO:0000256" key="3">
    <source>
        <dbReference type="ARBA" id="ARBA00022737"/>
    </source>
</evidence>
<feature type="transmembrane region" description="Helical" evidence="8">
    <location>
        <begin position="86"/>
        <end position="114"/>
    </location>
</feature>
<evidence type="ECO:0000256" key="8">
    <source>
        <dbReference type="SAM" id="Phobius"/>
    </source>
</evidence>
<dbReference type="OrthoDB" id="9948609at2759"/>
<dbReference type="InterPro" id="IPR008253">
    <property type="entry name" value="Marvel"/>
</dbReference>
<keyword evidence="4 8" id="KW-1133">Transmembrane helix</keyword>
<evidence type="ECO:0000259" key="9">
    <source>
        <dbReference type="PROSITE" id="PS51225"/>
    </source>
</evidence>
<name>A0A401NY02_SCYTO</name>
<evidence type="ECO:0000313" key="11">
    <source>
        <dbReference type="Proteomes" id="UP000288216"/>
    </source>
</evidence>
<evidence type="ECO:0000313" key="10">
    <source>
        <dbReference type="EMBL" id="GCB65734.1"/>
    </source>
</evidence>
<keyword evidence="5 7" id="KW-0472">Membrane</keyword>
<evidence type="ECO:0000256" key="7">
    <source>
        <dbReference type="PROSITE-ProRule" id="PRU00581"/>
    </source>
</evidence>
<comment type="similarity">
    <text evidence="6">Belongs to the MAL family.</text>
</comment>
<comment type="subcellular location">
    <subcellularLocation>
        <location evidence="1">Membrane</location>
        <topology evidence="1">Multi-pass membrane protein</topology>
    </subcellularLocation>
</comment>
<dbReference type="Proteomes" id="UP000288216">
    <property type="component" value="Unassembled WGS sequence"/>
</dbReference>
<reference evidence="10 11" key="1">
    <citation type="journal article" date="2018" name="Nat. Ecol. Evol.">
        <title>Shark genomes provide insights into elasmobranch evolution and the origin of vertebrates.</title>
        <authorList>
            <person name="Hara Y"/>
            <person name="Yamaguchi K"/>
            <person name="Onimaru K"/>
            <person name="Kadota M"/>
            <person name="Koyanagi M"/>
            <person name="Keeley SD"/>
            <person name="Tatsumi K"/>
            <person name="Tanaka K"/>
            <person name="Motone F"/>
            <person name="Kageyama Y"/>
            <person name="Nozu R"/>
            <person name="Adachi N"/>
            <person name="Nishimura O"/>
            <person name="Nakagawa R"/>
            <person name="Tanegashima C"/>
            <person name="Kiyatake I"/>
            <person name="Matsumoto R"/>
            <person name="Murakumo K"/>
            <person name="Nishida K"/>
            <person name="Terakita A"/>
            <person name="Kuratani S"/>
            <person name="Sato K"/>
            <person name="Hyodo S Kuraku.S."/>
        </authorList>
    </citation>
    <scope>NUCLEOTIDE SEQUENCE [LARGE SCALE GENOMIC DNA]</scope>
</reference>